<evidence type="ECO:0000259" key="2">
    <source>
        <dbReference type="SMART" id="SM00306"/>
    </source>
</evidence>
<dbReference type="Proteomes" id="UP000249299">
    <property type="component" value="Unassembled WGS sequence"/>
</dbReference>
<dbReference type="Gene3D" id="2.170.16.10">
    <property type="entry name" value="Hedgehog/Intein (Hint) domain"/>
    <property type="match status" value="1"/>
</dbReference>
<dbReference type="RefSeq" id="WP_184443379.1">
    <property type="nucleotide sequence ID" value="NZ_JACIGG010000013.1"/>
</dbReference>
<evidence type="ECO:0000313" key="4">
    <source>
        <dbReference type="Proteomes" id="UP000249299"/>
    </source>
</evidence>
<organism evidence="3 4">
    <name type="scientific">Rhodobium orientis</name>
    <dbReference type="NCBI Taxonomy" id="34017"/>
    <lineage>
        <taxon>Bacteria</taxon>
        <taxon>Pseudomonadati</taxon>
        <taxon>Pseudomonadota</taxon>
        <taxon>Alphaproteobacteria</taxon>
        <taxon>Hyphomicrobiales</taxon>
        <taxon>Rhodobiaceae</taxon>
        <taxon>Rhodobium</taxon>
    </lineage>
</organism>
<feature type="domain" description="Hint" evidence="2">
    <location>
        <begin position="394"/>
        <end position="489"/>
    </location>
</feature>
<dbReference type="InterPro" id="IPR003587">
    <property type="entry name" value="Hint_dom_N"/>
</dbReference>
<keyword evidence="4" id="KW-1185">Reference proteome</keyword>
<comment type="caution">
    <text evidence="3">The sequence shown here is derived from an EMBL/GenBank/DDBJ whole genome shotgun (WGS) entry which is preliminary data.</text>
</comment>
<dbReference type="PROSITE" id="PS50817">
    <property type="entry name" value="INTEIN_N_TER"/>
    <property type="match status" value="1"/>
</dbReference>
<dbReference type="InterPro" id="IPR006141">
    <property type="entry name" value="Intein_N"/>
</dbReference>
<sequence length="579" mass="62474">MATFLNNFARLSLCSAFFVFVFSEIPRAQEQLTAQDIDDVRYMVELAKKRGKSTGLLDFNDPVQYRFFRRRAILTGATPEAAPQFHRELEAARERHMAKGGLSDEEALGGAADGTGEVAINQVSGFGTASDTVEDFNASLLSSTPGGSELTRLTVQLHNEAYDPIGPLAQNTEHAQGENTQVSTTGTFDTPTQPQDKRTVYTVGTYHYQPYGGAAQHGYLVSQSDTIPQSITTTNPAKHGGNVAGQIRVCLNRSGDDCDITEPSGGQQNVIFPVAGSITYFDDIQTPFDNNNSFSSVVITKQQSGGGCLMAASQNLLELATVSTDKKTLSWNIDPASFGAACFNQADQLVYTLTVQVTVGTGNTAKPVFAYVTNASDAVADLNTAKILPIQFRWGCLAAGTEVIVRRDLEDTTVPIEEVRIGDLVQANARGDLVEVIANTIGTEPVPMIRVATDGGPTVLVTQGHPLVTAGGIKLARQLAEGDVLFGKKGEHLHVTGLEQEMYAGNVWSLDVASVSADGTDLGSDGTTFFANGIQVGDVKLQNHYERLSRRDPRSVLERLPAKWHQDYFNYIRQHGSKE</sequence>
<accession>A0A327JG30</accession>
<dbReference type="InterPro" id="IPR036844">
    <property type="entry name" value="Hint_dom_sf"/>
</dbReference>
<feature type="compositionally biased region" description="Polar residues" evidence="1">
    <location>
        <begin position="174"/>
        <end position="194"/>
    </location>
</feature>
<protein>
    <recommendedName>
        <fullName evidence="2">Hint domain-containing protein</fullName>
    </recommendedName>
</protein>
<dbReference type="GO" id="GO:0016539">
    <property type="term" value="P:intein-mediated protein splicing"/>
    <property type="evidence" value="ECO:0007669"/>
    <property type="project" value="InterPro"/>
</dbReference>
<dbReference type="EMBL" id="NPEV01000063">
    <property type="protein sequence ID" value="RAI24891.1"/>
    <property type="molecule type" value="Genomic_DNA"/>
</dbReference>
<evidence type="ECO:0000313" key="3">
    <source>
        <dbReference type="EMBL" id="RAI24891.1"/>
    </source>
</evidence>
<dbReference type="SUPFAM" id="SSF51294">
    <property type="entry name" value="Hedgehog/intein (Hint) domain"/>
    <property type="match status" value="1"/>
</dbReference>
<evidence type="ECO:0000256" key="1">
    <source>
        <dbReference type="SAM" id="MobiDB-lite"/>
    </source>
</evidence>
<gene>
    <name evidence="3" type="ORF">CH339_20685</name>
</gene>
<dbReference type="CDD" id="cd00081">
    <property type="entry name" value="Hint"/>
    <property type="match status" value="1"/>
</dbReference>
<reference evidence="3 4" key="1">
    <citation type="submission" date="2017-07" db="EMBL/GenBank/DDBJ databases">
        <title>Draft Genome Sequences of Select Purple Nonsulfur Bacteria.</title>
        <authorList>
            <person name="Lasarre B."/>
            <person name="Mckinlay J.B."/>
        </authorList>
    </citation>
    <scope>NUCLEOTIDE SEQUENCE [LARGE SCALE GENOMIC DNA]</scope>
    <source>
        <strain evidence="3 4">DSM 11290</strain>
    </source>
</reference>
<dbReference type="SMART" id="SM00306">
    <property type="entry name" value="HintN"/>
    <property type="match status" value="1"/>
</dbReference>
<feature type="region of interest" description="Disordered" evidence="1">
    <location>
        <begin position="174"/>
        <end position="196"/>
    </location>
</feature>
<proteinExistence type="predicted"/>
<name>A0A327JG30_9HYPH</name>
<dbReference type="AlphaFoldDB" id="A0A327JG30"/>